<dbReference type="GO" id="GO:0008832">
    <property type="term" value="F:dGTPase activity"/>
    <property type="evidence" value="ECO:0007669"/>
    <property type="project" value="TreeGrafter"/>
</dbReference>
<dbReference type="STRING" id="1834181.A5880_003046"/>
<dbReference type="InterPro" id="IPR006674">
    <property type="entry name" value="HD_domain"/>
</dbReference>
<dbReference type="SMART" id="SM00471">
    <property type="entry name" value="HDc"/>
    <property type="match status" value="1"/>
</dbReference>
<dbReference type="EMBL" id="NGLE02000001">
    <property type="protein sequence ID" value="MEI5993227.1"/>
    <property type="molecule type" value="Genomic_DNA"/>
</dbReference>
<evidence type="ECO:0000313" key="2">
    <source>
        <dbReference type="EMBL" id="MEI5993227.1"/>
    </source>
</evidence>
<dbReference type="PROSITE" id="PS51831">
    <property type="entry name" value="HD"/>
    <property type="match status" value="1"/>
</dbReference>
<dbReference type="FunFam" id="1.10.3210.10:FF:000026">
    <property type="entry name" value="Metal-dependent phosphohydrolase"/>
    <property type="match status" value="1"/>
</dbReference>
<dbReference type="InterPro" id="IPR003607">
    <property type="entry name" value="HD/PDEase_dom"/>
</dbReference>
<reference evidence="3" key="1">
    <citation type="submission" date="2017-05" db="EMBL/GenBank/DDBJ databases">
        <title>The Genome Sequence of Enterococcus sp. 4G2_DIV0659.</title>
        <authorList>
            <consortium name="The Broad Institute Genomics Platform"/>
            <consortium name="The Broad Institute Genomic Center for Infectious Diseases"/>
            <person name="Earl A."/>
            <person name="Manson A."/>
            <person name="Schwartman J."/>
            <person name="Gilmore M."/>
            <person name="Abouelleil A."/>
            <person name="Cao P."/>
            <person name="Chapman S."/>
            <person name="Cusick C."/>
            <person name="Shea T."/>
            <person name="Young S."/>
            <person name="Neafsey D."/>
            <person name="Nusbaum C."/>
            <person name="Birren B."/>
        </authorList>
    </citation>
    <scope>NUCLEOTIDE SEQUENCE [LARGE SCALE GENOMIC DNA]</scope>
    <source>
        <strain evidence="3">4G2_DIV0659</strain>
    </source>
</reference>
<dbReference type="SUPFAM" id="SSF109604">
    <property type="entry name" value="HD-domain/PDEase-like"/>
    <property type="match status" value="1"/>
</dbReference>
<dbReference type="PANTHER" id="PTHR11373:SF41">
    <property type="entry name" value="METAL-DEPENDENT PHOSPHOHYDROLASE"/>
    <property type="match status" value="1"/>
</dbReference>
<evidence type="ECO:0000313" key="4">
    <source>
        <dbReference type="Proteomes" id="UP000195139"/>
    </source>
</evidence>
<gene>
    <name evidence="2" type="ORF">A5880_000768</name>
    <name evidence="3" type="ORF">A5880_003046</name>
</gene>
<dbReference type="AlphaFoldDB" id="A0A242C6Q2"/>
<dbReference type="CDD" id="cd00077">
    <property type="entry name" value="HDc"/>
    <property type="match status" value="1"/>
</dbReference>
<evidence type="ECO:0000259" key="1">
    <source>
        <dbReference type="PROSITE" id="PS51831"/>
    </source>
</evidence>
<feature type="domain" description="HD" evidence="1">
    <location>
        <begin position="49"/>
        <end position="151"/>
    </location>
</feature>
<dbReference type="GO" id="GO:0006203">
    <property type="term" value="P:dGTP catabolic process"/>
    <property type="evidence" value="ECO:0007669"/>
    <property type="project" value="TreeGrafter"/>
</dbReference>
<dbReference type="InterPro" id="IPR050135">
    <property type="entry name" value="dGTPase-like"/>
</dbReference>
<dbReference type="RefSeq" id="WP_086331882.1">
    <property type="nucleotide sequence ID" value="NZ_NGLE02000001.1"/>
</dbReference>
<keyword evidence="4" id="KW-1185">Reference proteome</keyword>
<name>A0A242C6Q2_9ENTE</name>
<protein>
    <recommendedName>
        <fullName evidence="1">HD domain-containing protein</fullName>
    </recommendedName>
</protein>
<dbReference type="Gene3D" id="1.10.3210.10">
    <property type="entry name" value="Hypothetical protein af1432"/>
    <property type="match status" value="1"/>
</dbReference>
<reference evidence="2 4" key="2">
    <citation type="submission" date="2018-07" db="EMBL/GenBank/DDBJ databases">
        <title>The Genome Sequence of Enterococcus sp. DIV0659b.</title>
        <authorList>
            <consortium name="The Broad Institute Genomics Platform"/>
            <consortium name="The Broad Institute Genomic Center for Infectious Diseases"/>
            <person name="Earl A."/>
            <person name="Manson A."/>
            <person name="Schwartman J."/>
            <person name="Gilmore M."/>
            <person name="Abouelleil A."/>
            <person name="Cao P."/>
            <person name="Chapman S."/>
            <person name="Cusick C."/>
            <person name="Shea T."/>
            <person name="Young S."/>
            <person name="Neafsey D."/>
            <person name="Nusbaum C."/>
            <person name="Birren B."/>
        </authorList>
    </citation>
    <scope>NUCLEOTIDE SEQUENCE [LARGE SCALE GENOMIC DNA]</scope>
    <source>
        <strain evidence="2 4">4G2_DIV0659</strain>
    </source>
</reference>
<accession>A0A242C6Q2</accession>
<dbReference type="PANTHER" id="PTHR11373">
    <property type="entry name" value="DEOXYNUCLEOSIDE TRIPHOSPHATE TRIPHOSPHOHYDROLASE"/>
    <property type="match status" value="1"/>
</dbReference>
<sequence length="327" mass="37707">MLVTDVLYGSYEVEEVLKALILSDEVQRLKDVHMAGPAFLMNPLWNETRYEHSLGVMLLIRKLGGSIEEQIAGLLHDISHTAFSHVIDLALSNEADDYHEKIKEELIESSSIPSVLKQYGFDYQQIVFNDKQWTLLEQSAPLLCCDRIDYTLREVHRYFSVPIQEIHSFLRELKIIEDRIVLMSTQWALWFIDQYRKVVIDFFYDPQNICSYEWFAKAITIGLKNNLLTLDDLLVTDSLFLTKLNAAKSSEINELLAKITSSRPLNYKICSSEESYDIFQKKKTRIVDPLVVVADKVTAVSVISSEARAKIERLLLDSEQGIYLKFN</sequence>
<dbReference type="EMBL" id="NGLE01000004">
    <property type="protein sequence ID" value="OTO05871.1"/>
    <property type="molecule type" value="Genomic_DNA"/>
</dbReference>
<proteinExistence type="predicted"/>
<dbReference type="OrthoDB" id="9814017at2"/>
<comment type="caution">
    <text evidence="3">The sequence shown here is derived from an EMBL/GenBank/DDBJ whole genome shotgun (WGS) entry which is preliminary data.</text>
</comment>
<organism evidence="3">
    <name type="scientific">Candidatus Enterococcus mansonii</name>
    <dbReference type="NCBI Taxonomy" id="1834181"/>
    <lineage>
        <taxon>Bacteria</taxon>
        <taxon>Bacillati</taxon>
        <taxon>Bacillota</taxon>
        <taxon>Bacilli</taxon>
        <taxon>Lactobacillales</taxon>
        <taxon>Enterococcaceae</taxon>
        <taxon>Enterococcus</taxon>
    </lineage>
</organism>
<dbReference type="Proteomes" id="UP000195139">
    <property type="component" value="Unassembled WGS sequence"/>
</dbReference>
<dbReference type="Pfam" id="PF01966">
    <property type="entry name" value="HD"/>
    <property type="match status" value="1"/>
</dbReference>
<evidence type="ECO:0000313" key="3">
    <source>
        <dbReference type="EMBL" id="OTO05871.1"/>
    </source>
</evidence>